<evidence type="ECO:0000313" key="2">
    <source>
        <dbReference type="Proteomes" id="UP001595685"/>
    </source>
</evidence>
<evidence type="ECO:0000313" key="1">
    <source>
        <dbReference type="EMBL" id="MFC3687025.1"/>
    </source>
</evidence>
<dbReference type="InterPro" id="IPR009218">
    <property type="entry name" value="HD_phosphohydro"/>
</dbReference>
<protein>
    <recommendedName>
        <fullName evidence="3">Metal-dependent phosphohydrolase</fullName>
    </recommendedName>
</protein>
<dbReference type="EMBL" id="JBHRWW010000001">
    <property type="protein sequence ID" value="MFC3687025.1"/>
    <property type="molecule type" value="Genomic_DNA"/>
</dbReference>
<dbReference type="Gene3D" id="1.10.3210.10">
    <property type="entry name" value="Hypothetical protein af1432"/>
    <property type="match status" value="1"/>
</dbReference>
<comment type="caution">
    <text evidence="1">The sequence shown here is derived from an EMBL/GenBank/DDBJ whole genome shotgun (WGS) entry which is preliminary data.</text>
</comment>
<dbReference type="PIRSF" id="PIRSF035170">
    <property type="entry name" value="HD_phosphohydro"/>
    <property type="match status" value="1"/>
</dbReference>
<dbReference type="PANTHER" id="PTHR21174:SF0">
    <property type="entry name" value="HD PHOSPHOHYDROLASE FAMILY PROTEIN-RELATED"/>
    <property type="match status" value="1"/>
</dbReference>
<organism evidence="1 2">
    <name type="scientific">Aquipuribacter hungaricus</name>
    <dbReference type="NCBI Taxonomy" id="545624"/>
    <lineage>
        <taxon>Bacteria</taxon>
        <taxon>Bacillati</taxon>
        <taxon>Actinomycetota</taxon>
        <taxon>Actinomycetes</taxon>
        <taxon>Micrococcales</taxon>
        <taxon>Intrasporangiaceae</taxon>
        <taxon>Aquipuribacter</taxon>
    </lineage>
</organism>
<evidence type="ECO:0008006" key="3">
    <source>
        <dbReference type="Google" id="ProtNLM"/>
    </source>
</evidence>
<name>A0ABV7WC16_9MICO</name>
<sequence>MPDTPAPVPAPPASVPEVPDLVAVLVRLGADGDGAASVQGDLLARWSEPHRGYHDSRHLAEVLARVDVLAGHADSPDLVRLAAWWHDAVHEGRAGEDERASADLASRQLRGLGLPAADAARVADLVLVTTRHEARDGAADAAVLCDADLGVLAAPPERYDTYAADVRREYAHVPDAAFAAGRAAVLRRLVAADRLYRTPTAAAWEAAARANVSRELAVLAARRP</sequence>
<dbReference type="PANTHER" id="PTHR21174">
    <property type="match status" value="1"/>
</dbReference>
<dbReference type="SUPFAM" id="SSF109604">
    <property type="entry name" value="HD-domain/PDEase-like"/>
    <property type="match status" value="1"/>
</dbReference>
<keyword evidence="2" id="KW-1185">Reference proteome</keyword>
<gene>
    <name evidence="1" type="ORF">ACFOLH_01570</name>
</gene>
<reference evidence="2" key="1">
    <citation type="journal article" date="2019" name="Int. J. Syst. Evol. Microbiol.">
        <title>The Global Catalogue of Microorganisms (GCM) 10K type strain sequencing project: providing services to taxonomists for standard genome sequencing and annotation.</title>
        <authorList>
            <consortium name="The Broad Institute Genomics Platform"/>
            <consortium name="The Broad Institute Genome Sequencing Center for Infectious Disease"/>
            <person name="Wu L."/>
            <person name="Ma J."/>
        </authorList>
    </citation>
    <scope>NUCLEOTIDE SEQUENCE [LARGE SCALE GENOMIC DNA]</scope>
    <source>
        <strain evidence="2">NCAIM B.02333</strain>
    </source>
</reference>
<proteinExistence type="predicted"/>
<accession>A0ABV7WC16</accession>
<dbReference type="Proteomes" id="UP001595685">
    <property type="component" value="Unassembled WGS sequence"/>
</dbReference>
<dbReference type="RefSeq" id="WP_376983572.1">
    <property type="nucleotide sequence ID" value="NZ_JBHRWW010000001.1"/>
</dbReference>